<feature type="non-terminal residue" evidence="1">
    <location>
        <position position="66"/>
    </location>
</feature>
<dbReference type="RefSeq" id="WP_369210678.1">
    <property type="nucleotide sequence ID" value="NZ_JBFNXQ010000201.1"/>
</dbReference>
<protein>
    <submittedName>
        <fullName evidence="1">Uncharacterized protein</fullName>
    </submittedName>
</protein>
<reference evidence="1 2" key="1">
    <citation type="submission" date="2024-06" db="EMBL/GenBank/DDBJ databases">
        <title>Draft genome sequence of Geodermatophilus badlandi, a novel member of the Geodermatophilaceae isolated from badland sedimentary rocks in the Red desert, Wyoming, USA.</title>
        <authorList>
            <person name="Ben Tekaya S."/>
            <person name="Nouioui I."/>
            <person name="Flores G.M."/>
            <person name="Shaal M.N."/>
            <person name="Bredoire F."/>
            <person name="Basile F."/>
            <person name="Van Diepen L."/>
            <person name="Ward N.L."/>
        </authorList>
    </citation>
    <scope>NUCLEOTIDE SEQUENCE [LARGE SCALE GENOMIC DNA]</scope>
    <source>
        <strain evidence="1 2">WL48A</strain>
    </source>
</reference>
<accession>A0ABV3XMQ9</accession>
<sequence>MVLEIHAYTAGLEFRLTYRGRGAERHPPFTPTESGLAERIGLPVGTTPQVEVLLPDATQAVAIGLS</sequence>
<organism evidence="1 2">
    <name type="scientific">Geodermatophilus maliterrae</name>
    <dbReference type="NCBI Taxonomy" id="3162531"/>
    <lineage>
        <taxon>Bacteria</taxon>
        <taxon>Bacillati</taxon>
        <taxon>Actinomycetota</taxon>
        <taxon>Actinomycetes</taxon>
        <taxon>Geodermatophilales</taxon>
        <taxon>Geodermatophilaceae</taxon>
        <taxon>Geodermatophilus</taxon>
    </lineage>
</organism>
<keyword evidence="2" id="KW-1185">Reference proteome</keyword>
<evidence type="ECO:0000313" key="1">
    <source>
        <dbReference type="EMBL" id="MEX5721890.1"/>
    </source>
</evidence>
<proteinExistence type="predicted"/>
<name>A0ABV3XMQ9_9ACTN</name>
<evidence type="ECO:0000313" key="2">
    <source>
        <dbReference type="Proteomes" id="UP001560045"/>
    </source>
</evidence>
<dbReference type="Proteomes" id="UP001560045">
    <property type="component" value="Unassembled WGS sequence"/>
</dbReference>
<comment type="caution">
    <text evidence="1">The sequence shown here is derived from an EMBL/GenBank/DDBJ whole genome shotgun (WGS) entry which is preliminary data.</text>
</comment>
<dbReference type="EMBL" id="JBFNXQ010000201">
    <property type="protein sequence ID" value="MEX5721890.1"/>
    <property type="molecule type" value="Genomic_DNA"/>
</dbReference>
<gene>
    <name evidence="1" type="ORF">ABQ292_26440</name>
</gene>